<keyword evidence="1 5" id="KW-0436">Ligase</keyword>
<evidence type="ECO:0000259" key="4">
    <source>
        <dbReference type="PROSITE" id="PS51733"/>
    </source>
</evidence>
<reference evidence="5" key="1">
    <citation type="submission" date="2020-08" db="EMBL/GenBank/DDBJ databases">
        <title>Genome public.</title>
        <authorList>
            <person name="Liu C."/>
            <person name="Sun Q."/>
        </authorList>
    </citation>
    <scope>NUCLEOTIDE SEQUENCE</scope>
    <source>
        <strain evidence="5">NSJ-64</strain>
    </source>
</reference>
<evidence type="ECO:0000256" key="3">
    <source>
        <dbReference type="ARBA" id="ARBA00024227"/>
    </source>
</evidence>
<dbReference type="NCBIfam" id="TIGR00121">
    <property type="entry name" value="birA_ligase"/>
    <property type="match status" value="1"/>
</dbReference>
<proteinExistence type="predicted"/>
<dbReference type="AlphaFoldDB" id="A0A926ELM6"/>
<dbReference type="GO" id="GO:0004077">
    <property type="term" value="F:biotin--[biotin carboxyl-carrier protein] ligase activity"/>
    <property type="evidence" value="ECO:0007669"/>
    <property type="project" value="UniProtKB-EC"/>
</dbReference>
<protein>
    <recommendedName>
        <fullName evidence="3">biotin--[biotin carboxyl-carrier protein] ligase</fullName>
        <ecNumber evidence="3">6.3.4.15</ecNumber>
    </recommendedName>
</protein>
<organism evidence="5 6">
    <name type="scientific">Youxingia wuxianensis</name>
    <dbReference type="NCBI Taxonomy" id="2763678"/>
    <lineage>
        <taxon>Bacteria</taxon>
        <taxon>Bacillati</taxon>
        <taxon>Bacillota</taxon>
        <taxon>Clostridia</taxon>
        <taxon>Eubacteriales</taxon>
        <taxon>Oscillospiraceae</taxon>
        <taxon>Youxingia</taxon>
    </lineage>
</organism>
<name>A0A926ELM6_9FIRM</name>
<evidence type="ECO:0000313" key="5">
    <source>
        <dbReference type="EMBL" id="MBC8584153.1"/>
    </source>
</evidence>
<dbReference type="GO" id="GO:0016740">
    <property type="term" value="F:transferase activity"/>
    <property type="evidence" value="ECO:0007669"/>
    <property type="project" value="UniProtKB-ARBA"/>
</dbReference>
<evidence type="ECO:0000313" key="6">
    <source>
        <dbReference type="Proteomes" id="UP000623678"/>
    </source>
</evidence>
<dbReference type="GO" id="GO:0005737">
    <property type="term" value="C:cytoplasm"/>
    <property type="evidence" value="ECO:0007669"/>
    <property type="project" value="TreeGrafter"/>
</dbReference>
<dbReference type="PROSITE" id="PS51733">
    <property type="entry name" value="BPL_LPL_CATALYTIC"/>
    <property type="match status" value="1"/>
</dbReference>
<keyword evidence="2" id="KW-0092">Biotin</keyword>
<dbReference type="Pfam" id="PF03099">
    <property type="entry name" value="BPL_LplA_LipB"/>
    <property type="match status" value="1"/>
</dbReference>
<dbReference type="Gene3D" id="3.30.930.10">
    <property type="entry name" value="Bira Bifunctional Protein, Domain 2"/>
    <property type="match status" value="1"/>
</dbReference>
<dbReference type="GO" id="GO:0009249">
    <property type="term" value="P:protein lipoylation"/>
    <property type="evidence" value="ECO:0007669"/>
    <property type="project" value="UniProtKB-ARBA"/>
</dbReference>
<dbReference type="Pfam" id="PF02237">
    <property type="entry name" value="BPL_C"/>
    <property type="match status" value="1"/>
</dbReference>
<dbReference type="RefSeq" id="WP_262394005.1">
    <property type="nucleotide sequence ID" value="NZ_JACRTD010000001.1"/>
</dbReference>
<dbReference type="CDD" id="cd16442">
    <property type="entry name" value="BPL"/>
    <property type="match status" value="1"/>
</dbReference>
<dbReference type="InterPro" id="IPR045864">
    <property type="entry name" value="aa-tRNA-synth_II/BPL/LPL"/>
</dbReference>
<dbReference type="InterPro" id="IPR004408">
    <property type="entry name" value="Biotin_CoA_COase_ligase"/>
</dbReference>
<dbReference type="PANTHER" id="PTHR12835:SF5">
    <property type="entry name" value="BIOTIN--PROTEIN LIGASE"/>
    <property type="match status" value="1"/>
</dbReference>
<evidence type="ECO:0000256" key="2">
    <source>
        <dbReference type="ARBA" id="ARBA00023267"/>
    </source>
</evidence>
<dbReference type="SUPFAM" id="SSF55681">
    <property type="entry name" value="Class II aaRS and biotin synthetases"/>
    <property type="match status" value="1"/>
</dbReference>
<comment type="caution">
    <text evidence="5">The sequence shown here is derived from an EMBL/GenBank/DDBJ whole genome shotgun (WGS) entry which is preliminary data.</text>
</comment>
<sequence>MAVSKERIQSYLKGEIGKEMVIYDKIDSTNNAAKLLAKNAAPHGSVVIALQQTSGKGRLGRSFYSPEATGIYMTAILRPTLPVQQALQITSAAAVAVSRGIKDAAGIETQIKWVNDVYYQGKKLCGILTESSVENGKIDYAVVGIGINVSTDTFPQELKEKATCLSHAAGQVDSDLLIARVLDNLDGVYSQLGTGAFMEEYRTRSCVIGKEVTVLNMGEPFIAKAVDIDNDAHLIVKTADERYLTISSGEVTLQGDWK</sequence>
<dbReference type="Gene3D" id="2.30.30.100">
    <property type="match status" value="1"/>
</dbReference>
<keyword evidence="6" id="KW-1185">Reference proteome</keyword>
<dbReference type="EMBL" id="JACRTD010000001">
    <property type="protein sequence ID" value="MBC8584153.1"/>
    <property type="molecule type" value="Genomic_DNA"/>
</dbReference>
<dbReference type="InterPro" id="IPR004143">
    <property type="entry name" value="BPL_LPL_catalytic"/>
</dbReference>
<evidence type="ECO:0000256" key="1">
    <source>
        <dbReference type="ARBA" id="ARBA00022598"/>
    </source>
</evidence>
<dbReference type="EC" id="6.3.4.15" evidence="3"/>
<gene>
    <name evidence="5" type="ORF">H8705_00960</name>
</gene>
<dbReference type="Proteomes" id="UP000623678">
    <property type="component" value="Unassembled WGS sequence"/>
</dbReference>
<dbReference type="InterPro" id="IPR003142">
    <property type="entry name" value="BPL_C"/>
</dbReference>
<accession>A0A926ELM6</accession>
<dbReference type="PANTHER" id="PTHR12835">
    <property type="entry name" value="BIOTIN PROTEIN LIGASE"/>
    <property type="match status" value="1"/>
</dbReference>
<feature type="domain" description="BPL/LPL catalytic" evidence="4">
    <location>
        <begin position="5"/>
        <end position="193"/>
    </location>
</feature>